<dbReference type="InterPro" id="IPR000953">
    <property type="entry name" value="Chromo/chromo_shadow_dom"/>
</dbReference>
<dbReference type="Proteomes" id="UP000887567">
    <property type="component" value="Unplaced"/>
</dbReference>
<dbReference type="Pfam" id="PF00385">
    <property type="entry name" value="Chromo"/>
    <property type="match status" value="1"/>
</dbReference>
<feature type="domain" description="Chromo" evidence="2">
    <location>
        <begin position="343"/>
        <end position="383"/>
    </location>
</feature>
<dbReference type="InterPro" id="IPR016197">
    <property type="entry name" value="Chromo-like_dom_sf"/>
</dbReference>
<feature type="compositionally biased region" description="Basic residues" evidence="1">
    <location>
        <begin position="8"/>
        <end position="27"/>
    </location>
</feature>
<dbReference type="Gene3D" id="3.30.420.10">
    <property type="entry name" value="Ribonuclease H-like superfamily/Ribonuclease H"/>
    <property type="match status" value="1"/>
</dbReference>
<dbReference type="InterPro" id="IPR012337">
    <property type="entry name" value="RNaseH-like_sf"/>
</dbReference>
<sequence>MSTLLRPPNKKKTKRKKKTRWTKPKKKNIPELLHRSFYDPKQPGGFAGYQQLKRQARKKGIEPWQVRQWLRTQPGYTLHKPVQRRFPRRRVMVDGLDQQWQADLADVKKLREDNDGVEYLLIVVDVLSRYAWVRPIRKKNAQEVTAAFRDIFEEEGREPDVLQTDEGTEFLNRTLKSLLEQRGIRHFVVYGDTKAQIVERFIRTFKERMWRYFTARNTNRYVDVLDDFVKGYNAAYHRSIRRSPDSVTHDNAQEVWHTLYGKTEKKPVRYRFKPGDRVRLSKKAETFKKGYTPGWTEEVFVISRRVPGTPPLYKIQEWDGSPIEGSFYEQELQPVTVEASDLFRIESILKRRTRKGREPEVLVKWRGWPDKYNSWIPARDVQG</sequence>
<evidence type="ECO:0000259" key="3">
    <source>
        <dbReference type="PROSITE" id="PS50994"/>
    </source>
</evidence>
<reference evidence="4" key="1">
    <citation type="submission" date="2022-11" db="UniProtKB">
        <authorList>
            <consortium name="EnsemblMetazoa"/>
        </authorList>
    </citation>
    <scope>IDENTIFICATION</scope>
</reference>
<dbReference type="PROSITE" id="PS50994">
    <property type="entry name" value="INTEGRASE"/>
    <property type="match status" value="1"/>
</dbReference>
<dbReference type="SMART" id="SM00298">
    <property type="entry name" value="CHROMO"/>
    <property type="match status" value="1"/>
</dbReference>
<accession>A0A913YR49</accession>
<dbReference type="OMA" id="NSWINTR"/>
<evidence type="ECO:0008006" key="6">
    <source>
        <dbReference type="Google" id="ProtNLM"/>
    </source>
</evidence>
<dbReference type="OrthoDB" id="5984733at2759"/>
<dbReference type="Pfam" id="PF00665">
    <property type="entry name" value="rve"/>
    <property type="match status" value="1"/>
</dbReference>
<dbReference type="PANTHER" id="PTHR46585">
    <property type="entry name" value="INTEGRASE CORE DOMAIN CONTAINING PROTEIN"/>
    <property type="match status" value="1"/>
</dbReference>
<dbReference type="InterPro" id="IPR001584">
    <property type="entry name" value="Integrase_cat-core"/>
</dbReference>
<evidence type="ECO:0000313" key="4">
    <source>
        <dbReference type="EnsemblMetazoa" id="XP_028516987.1"/>
    </source>
</evidence>
<dbReference type="GeneID" id="114575728"/>
<dbReference type="SUPFAM" id="SSF53098">
    <property type="entry name" value="Ribonuclease H-like"/>
    <property type="match status" value="1"/>
</dbReference>
<keyword evidence="5" id="KW-1185">Reference proteome</keyword>
<dbReference type="AlphaFoldDB" id="A0A913YR49"/>
<feature type="region of interest" description="Disordered" evidence="1">
    <location>
        <begin position="1"/>
        <end position="27"/>
    </location>
</feature>
<evidence type="ECO:0000313" key="5">
    <source>
        <dbReference type="Proteomes" id="UP000887567"/>
    </source>
</evidence>
<proteinExistence type="predicted"/>
<dbReference type="SUPFAM" id="SSF54160">
    <property type="entry name" value="Chromo domain-like"/>
    <property type="match status" value="1"/>
</dbReference>
<feature type="domain" description="Integrase catalytic" evidence="3">
    <location>
        <begin position="83"/>
        <end position="252"/>
    </location>
</feature>
<dbReference type="KEGG" id="epa:114575728"/>
<name>A0A913YR49_EXADI</name>
<evidence type="ECO:0000256" key="1">
    <source>
        <dbReference type="SAM" id="MobiDB-lite"/>
    </source>
</evidence>
<protein>
    <recommendedName>
        <fullName evidence="6">Integrase catalytic domain-containing protein</fullName>
    </recommendedName>
</protein>
<dbReference type="RefSeq" id="XP_028516987.1">
    <property type="nucleotide sequence ID" value="XM_028661186.1"/>
</dbReference>
<dbReference type="PANTHER" id="PTHR46585:SF1">
    <property type="entry name" value="CHROMO DOMAIN-CONTAINING PROTEIN"/>
    <property type="match status" value="1"/>
</dbReference>
<dbReference type="EnsemblMetazoa" id="XM_028661186.1">
    <property type="protein sequence ID" value="XP_028516987.1"/>
    <property type="gene ID" value="LOC114575728"/>
</dbReference>
<dbReference type="PROSITE" id="PS50013">
    <property type="entry name" value="CHROMO_2"/>
    <property type="match status" value="1"/>
</dbReference>
<dbReference type="GO" id="GO:0015074">
    <property type="term" value="P:DNA integration"/>
    <property type="evidence" value="ECO:0007669"/>
    <property type="project" value="InterPro"/>
</dbReference>
<dbReference type="InterPro" id="IPR036397">
    <property type="entry name" value="RNaseH_sf"/>
</dbReference>
<evidence type="ECO:0000259" key="2">
    <source>
        <dbReference type="PROSITE" id="PS50013"/>
    </source>
</evidence>
<dbReference type="CDD" id="cd00024">
    <property type="entry name" value="CD_CSD"/>
    <property type="match status" value="1"/>
</dbReference>
<dbReference type="GO" id="GO:0003676">
    <property type="term" value="F:nucleic acid binding"/>
    <property type="evidence" value="ECO:0007669"/>
    <property type="project" value="InterPro"/>
</dbReference>
<organism evidence="4 5">
    <name type="scientific">Exaiptasia diaphana</name>
    <name type="common">Tropical sea anemone</name>
    <name type="synonym">Aiptasia pulchella</name>
    <dbReference type="NCBI Taxonomy" id="2652724"/>
    <lineage>
        <taxon>Eukaryota</taxon>
        <taxon>Metazoa</taxon>
        <taxon>Cnidaria</taxon>
        <taxon>Anthozoa</taxon>
        <taxon>Hexacorallia</taxon>
        <taxon>Actiniaria</taxon>
        <taxon>Aiptasiidae</taxon>
        <taxon>Exaiptasia</taxon>
    </lineage>
</organism>
<dbReference type="Gene3D" id="2.40.50.40">
    <property type="match status" value="1"/>
</dbReference>
<dbReference type="InterPro" id="IPR023780">
    <property type="entry name" value="Chromo_domain"/>
</dbReference>